<gene>
    <name evidence="5" type="ORF">SSGG_03707</name>
</gene>
<keyword evidence="4" id="KW-0325">Glycoprotein</keyword>
<dbReference type="AlphaFoldDB" id="D6AV45"/>
<name>D6AV45_STRFL</name>
<reference evidence="6" key="1">
    <citation type="submission" date="2008-10" db="EMBL/GenBank/DDBJ databases">
        <authorList>
            <person name="Molnar K."/>
        </authorList>
    </citation>
    <scope>NUCLEOTIDE SEQUENCE [LARGE SCALE GENOMIC DNA]</scope>
    <source>
        <strain evidence="6">NRRL 15998</strain>
    </source>
</reference>
<dbReference type="SMART" id="SM00191">
    <property type="entry name" value="Int_alpha"/>
    <property type="match status" value="5"/>
</dbReference>
<dbReference type="Proteomes" id="UP000003986">
    <property type="component" value="Unassembled WGS sequence"/>
</dbReference>
<evidence type="ECO:0000313" key="6">
    <source>
        <dbReference type="Proteomes" id="UP000003986"/>
    </source>
</evidence>
<keyword evidence="1" id="KW-0732">Signal</keyword>
<keyword evidence="2" id="KW-0677">Repeat</keyword>
<dbReference type="Gene3D" id="2.130.10.130">
    <property type="entry name" value="Integrin alpha, N-terminal"/>
    <property type="match status" value="2"/>
</dbReference>
<dbReference type="PANTHER" id="PTHR23221:SF7">
    <property type="entry name" value="PHOSPHATIDYLINOSITOL-GLYCAN-SPECIFIC PHOSPHOLIPASE D"/>
    <property type="match status" value="1"/>
</dbReference>
<dbReference type="PROSITE" id="PS51470">
    <property type="entry name" value="FG_GAP"/>
    <property type="match status" value="3"/>
</dbReference>
<evidence type="ECO:0000256" key="2">
    <source>
        <dbReference type="ARBA" id="ARBA00022737"/>
    </source>
</evidence>
<dbReference type="PANTHER" id="PTHR23221">
    <property type="entry name" value="GLYCOSYLPHOSPHATIDYLINOSITOL PHOSPHOLIPASE D"/>
    <property type="match status" value="1"/>
</dbReference>
<reference evidence="6" key="2">
    <citation type="submission" date="2008-12" db="EMBL/GenBank/DDBJ databases">
        <title>Annotation of Streptomyces roseosporus strain NRRL 15998.</title>
        <authorList>
            <consortium name="The Broad Institute Genome Sequencing Platform"/>
            <consortium name="Broad Institute Microbial Sequencing Center"/>
            <person name="Fischbach M."/>
            <person name="Ward D."/>
            <person name="Young S."/>
            <person name="Kodira C.D."/>
            <person name="Zeng Q."/>
            <person name="Koehrsen M."/>
            <person name="Godfrey P."/>
            <person name="Alvarado L."/>
            <person name="Berlin A.M."/>
            <person name="Borenstein D."/>
            <person name="Chen Z."/>
            <person name="Engels R."/>
            <person name="Freedman E."/>
            <person name="Gellesch M."/>
            <person name="Goldberg J."/>
            <person name="Griggs A."/>
            <person name="Gujja S."/>
            <person name="Heiman D.I."/>
            <person name="Hepburn T.A."/>
            <person name="Howarth C."/>
            <person name="Jen D."/>
            <person name="Larson L."/>
            <person name="Lewis B."/>
            <person name="Mehta T."/>
            <person name="Park D."/>
            <person name="Pearson M."/>
            <person name="Roberts A."/>
            <person name="Saif S."/>
            <person name="Shea T.D."/>
            <person name="Shenoy N."/>
            <person name="Sisk P."/>
            <person name="Stolte C."/>
            <person name="Sykes S.N."/>
            <person name="Walk T."/>
            <person name="White J."/>
            <person name="Yandava C."/>
            <person name="Straight P."/>
            <person name="Clardy J."/>
            <person name="Hung D."/>
            <person name="Kolter R."/>
            <person name="Mekalanos J."/>
            <person name="Walker S."/>
            <person name="Walsh C.T."/>
            <person name="Wieland B.L.C."/>
            <person name="Ilzarbe M."/>
            <person name="Galagan J."/>
            <person name="Nusbaum C."/>
            <person name="Birren B."/>
        </authorList>
    </citation>
    <scope>NUCLEOTIDE SEQUENCE [LARGE SCALE GENOMIC DNA]</scope>
    <source>
        <strain evidence="6">NRRL 15998</strain>
    </source>
</reference>
<dbReference type="InterPro" id="IPR013519">
    <property type="entry name" value="Int_alpha_beta-p"/>
</dbReference>
<dbReference type="SUPFAM" id="SSF69318">
    <property type="entry name" value="Integrin alpha N-terminal domain"/>
    <property type="match status" value="1"/>
</dbReference>
<dbReference type="Pfam" id="PF01839">
    <property type="entry name" value="FG-GAP"/>
    <property type="match status" value="4"/>
</dbReference>
<evidence type="ECO:0000256" key="1">
    <source>
        <dbReference type="ARBA" id="ARBA00022729"/>
    </source>
</evidence>
<organism evidence="5 6">
    <name type="scientific">Streptomyces filamentosus NRRL 15998</name>
    <dbReference type="NCBI Taxonomy" id="457431"/>
    <lineage>
        <taxon>Bacteria</taxon>
        <taxon>Bacillati</taxon>
        <taxon>Actinomycetota</taxon>
        <taxon>Actinomycetes</taxon>
        <taxon>Kitasatosporales</taxon>
        <taxon>Streptomycetaceae</taxon>
        <taxon>Streptomyces</taxon>
    </lineage>
</organism>
<dbReference type="EMBL" id="DS999644">
    <property type="protein sequence ID" value="EFE76340.2"/>
    <property type="molecule type" value="Genomic_DNA"/>
</dbReference>
<dbReference type="GO" id="GO:0016787">
    <property type="term" value="F:hydrolase activity"/>
    <property type="evidence" value="ECO:0007669"/>
    <property type="project" value="UniProtKB-KW"/>
</dbReference>
<dbReference type="InterPro" id="IPR028994">
    <property type="entry name" value="Integrin_alpha_N"/>
</dbReference>
<sequence length="506" mass="50548">MTRGPRMTAVRGRMAEYPSYIRNSQVGGTTHMAGHTARTRRFAALAATAAMTVAATTLSGGTAGATALPVPHDINGDGYGDIVLPAPGATVAGKAYAGAIVVLYGSAKGVSAAKRAVITQNSPGVPGTAEEGDAFGASIALADLDKDGFADIVVGSPQEKIGSKQSAGAVTVLWGGKKGPVSGVALPTLEEKLGQAGQDVAAWSGPDGAQVIVVNRNNSTRLTGPFKRSGKIVASSYLHKETGFMTAAAYGDLNGDKAADRVLVGGRSDDKSGGSVFVNSTGGKINRLHGGDGLFAAVGDVNGDGYGDVVLGDPDDPRPDAPLGHLGGAVHVWFGSKTGVAYDKAPMTIHQDTAGVPGGGERGDAFGASVAVADLNKDGAAEIIVGTPGEAIGKKADAGGVVVIPGRRTGQLGSGSYAFTQDTAGVPGAVEAGDRFGATVSAGDLNKDGRPDLVVGAAQENGQGAVWVLPGGKTGLPLYTSSASYGPGSLGLSKNQWLLLGGDHRQ</sequence>
<dbReference type="InterPro" id="IPR013517">
    <property type="entry name" value="FG-GAP"/>
</dbReference>
<evidence type="ECO:0000256" key="4">
    <source>
        <dbReference type="ARBA" id="ARBA00023180"/>
    </source>
</evidence>
<proteinExistence type="predicted"/>
<accession>D6AV45</accession>
<keyword evidence="3" id="KW-0378">Hydrolase</keyword>
<protein>
    <recommendedName>
        <fullName evidence="7">Integrin-like protein</fullName>
    </recommendedName>
</protein>
<evidence type="ECO:0000313" key="5">
    <source>
        <dbReference type="EMBL" id="EFE76340.2"/>
    </source>
</evidence>
<evidence type="ECO:0008006" key="7">
    <source>
        <dbReference type="Google" id="ProtNLM"/>
    </source>
</evidence>
<evidence type="ECO:0000256" key="3">
    <source>
        <dbReference type="ARBA" id="ARBA00022801"/>
    </source>
</evidence>